<evidence type="ECO:0000313" key="4">
    <source>
        <dbReference type="Proteomes" id="UP001589536"/>
    </source>
</evidence>
<keyword evidence="4" id="KW-1185">Reference proteome</keyword>
<protein>
    <submittedName>
        <fullName evidence="3">PucR family transcriptional regulator</fullName>
    </submittedName>
</protein>
<sequence>MAITVAELAEEPQLGLTLLAGYAGSGNRITWAHTSDLPRLWEWVTGGELMMTNGLSIPADAPGQVALAEALVDAGASALAIGEKMHAPELTPEFLAVCERLPLPLLSIPYPLPFIAIARTVAESSLLEESRRLRQTARVYDLLRTAGTIEDHWHGLLQGLAAELDAELFVVDRSCLHPWHPDGKPLPDILQTELAPLTGHIPLAGKKFQWHRLGDRHVLMMDIPTHANALLVVLPKSDPHPDAVVLLHAATVLGLELSRTVLSLESQRRLAGEFLRPAVDGRLGVAELESRLSAFDVPAQDFVMVAIAADDGERLANVHVELWRHGFPAACLRRFNTLHVAVSTAVTDDVLIHCAGPDVRIGISSPTSAAGIQRALQESLWALGSAKGNAVNLAHYADGPSWLGLTSFEEGTALVQRLLGPIFAYEQGQEGDLIVTLRTYLDTQRSWQKTAAALFAHRQTVIYRIRKIGELTGLDMGETSTLAQLWFALQIHEAMHQ</sequence>
<gene>
    <name evidence="3" type="ORF">ACFFPI_06015</name>
</gene>
<feature type="domain" description="Purine catabolism PurC-like" evidence="1">
    <location>
        <begin position="8"/>
        <end position="122"/>
    </location>
</feature>
<evidence type="ECO:0000259" key="1">
    <source>
        <dbReference type="Pfam" id="PF07905"/>
    </source>
</evidence>
<name>A0ABV5UQG6_9MICC</name>
<dbReference type="Pfam" id="PF13556">
    <property type="entry name" value="HTH_30"/>
    <property type="match status" value="1"/>
</dbReference>
<dbReference type="InterPro" id="IPR051448">
    <property type="entry name" value="CdaR-like_regulators"/>
</dbReference>
<reference evidence="3 4" key="1">
    <citation type="submission" date="2024-09" db="EMBL/GenBank/DDBJ databases">
        <authorList>
            <person name="Sun Q."/>
            <person name="Mori K."/>
        </authorList>
    </citation>
    <scope>NUCLEOTIDE SEQUENCE [LARGE SCALE GENOMIC DNA]</scope>
    <source>
        <strain evidence="3 4">JCM 13519</strain>
    </source>
</reference>
<dbReference type="EMBL" id="JBHMBH010000012">
    <property type="protein sequence ID" value="MFB9713710.1"/>
    <property type="molecule type" value="Genomic_DNA"/>
</dbReference>
<evidence type="ECO:0000259" key="2">
    <source>
        <dbReference type="Pfam" id="PF13556"/>
    </source>
</evidence>
<dbReference type="InterPro" id="IPR012914">
    <property type="entry name" value="PucR_dom"/>
</dbReference>
<proteinExistence type="predicted"/>
<dbReference type="PANTHER" id="PTHR33744:SF1">
    <property type="entry name" value="DNA-BINDING TRANSCRIPTIONAL ACTIVATOR ADER"/>
    <property type="match status" value="1"/>
</dbReference>
<dbReference type="InterPro" id="IPR042070">
    <property type="entry name" value="PucR_C-HTH_sf"/>
</dbReference>
<dbReference type="Pfam" id="PF07905">
    <property type="entry name" value="PucR"/>
    <property type="match status" value="1"/>
</dbReference>
<evidence type="ECO:0000313" key="3">
    <source>
        <dbReference type="EMBL" id="MFB9713710.1"/>
    </source>
</evidence>
<dbReference type="Gene3D" id="1.10.10.2840">
    <property type="entry name" value="PucR C-terminal helix-turn-helix domain"/>
    <property type="match status" value="1"/>
</dbReference>
<feature type="domain" description="PucR C-terminal helix-turn-helix" evidence="2">
    <location>
        <begin position="433"/>
        <end position="491"/>
    </location>
</feature>
<dbReference type="Proteomes" id="UP001589536">
    <property type="component" value="Unassembled WGS sequence"/>
</dbReference>
<dbReference type="InterPro" id="IPR025736">
    <property type="entry name" value="PucR_C-HTH_dom"/>
</dbReference>
<organism evidence="3 4">
    <name type="scientific">Arthrobacter methylotrophus</name>
    <dbReference type="NCBI Taxonomy" id="121291"/>
    <lineage>
        <taxon>Bacteria</taxon>
        <taxon>Bacillati</taxon>
        <taxon>Actinomycetota</taxon>
        <taxon>Actinomycetes</taxon>
        <taxon>Micrococcales</taxon>
        <taxon>Micrococcaceae</taxon>
        <taxon>Arthrobacter</taxon>
    </lineage>
</organism>
<dbReference type="RefSeq" id="WP_345053211.1">
    <property type="nucleotide sequence ID" value="NZ_BAABED010000001.1"/>
</dbReference>
<accession>A0ABV5UQG6</accession>
<dbReference type="PANTHER" id="PTHR33744">
    <property type="entry name" value="CARBOHYDRATE DIACID REGULATOR"/>
    <property type="match status" value="1"/>
</dbReference>
<comment type="caution">
    <text evidence="3">The sequence shown here is derived from an EMBL/GenBank/DDBJ whole genome shotgun (WGS) entry which is preliminary data.</text>
</comment>